<organism evidence="2 3">
    <name type="scientific">Cuscuta europaea</name>
    <name type="common">European dodder</name>
    <dbReference type="NCBI Taxonomy" id="41803"/>
    <lineage>
        <taxon>Eukaryota</taxon>
        <taxon>Viridiplantae</taxon>
        <taxon>Streptophyta</taxon>
        <taxon>Embryophyta</taxon>
        <taxon>Tracheophyta</taxon>
        <taxon>Spermatophyta</taxon>
        <taxon>Magnoliopsida</taxon>
        <taxon>eudicotyledons</taxon>
        <taxon>Gunneridae</taxon>
        <taxon>Pentapetalae</taxon>
        <taxon>asterids</taxon>
        <taxon>lamiids</taxon>
        <taxon>Solanales</taxon>
        <taxon>Convolvulaceae</taxon>
        <taxon>Cuscuteae</taxon>
        <taxon>Cuscuta</taxon>
        <taxon>Cuscuta subgen. Cuscuta</taxon>
    </lineage>
</organism>
<comment type="caution">
    <text evidence="2">The sequence shown here is derived from an EMBL/GenBank/DDBJ whole genome shotgun (WGS) entry which is preliminary data.</text>
</comment>
<dbReference type="Proteomes" id="UP001152484">
    <property type="component" value="Unassembled WGS sequence"/>
</dbReference>
<accession>A0A9P1EE93</accession>
<sequence length="154" mass="17459">MARTWDELPIRHHRHHRLSAPPWPDRRRLHQLLHLPMPQNRKPPFPAPCLDPPLTYPQLAYPAPAPTSPTQPPNPSLRPYVNLAIAVAKHRPPLPSHRDPSTSPHPSSMEEDMVRTWDESDGPYECRSGSGRFVAYLKALARCLDIISNLEEGA</sequence>
<feature type="region of interest" description="Disordered" evidence="1">
    <location>
        <begin position="90"/>
        <end position="112"/>
    </location>
</feature>
<keyword evidence="3" id="KW-1185">Reference proteome</keyword>
<protein>
    <submittedName>
        <fullName evidence="2">Uncharacterized protein</fullName>
    </submittedName>
</protein>
<gene>
    <name evidence="2" type="ORF">CEURO_LOCUS14387</name>
</gene>
<proteinExistence type="predicted"/>
<reference evidence="2" key="1">
    <citation type="submission" date="2022-07" db="EMBL/GenBank/DDBJ databases">
        <authorList>
            <person name="Macas J."/>
            <person name="Novak P."/>
            <person name="Neumann P."/>
        </authorList>
    </citation>
    <scope>NUCLEOTIDE SEQUENCE</scope>
</reference>
<name>A0A9P1EE93_CUSEU</name>
<evidence type="ECO:0000256" key="1">
    <source>
        <dbReference type="SAM" id="MobiDB-lite"/>
    </source>
</evidence>
<dbReference type="AlphaFoldDB" id="A0A9P1EE93"/>
<dbReference type="EMBL" id="CAMAPE010000036">
    <property type="protein sequence ID" value="CAH9098777.1"/>
    <property type="molecule type" value="Genomic_DNA"/>
</dbReference>
<evidence type="ECO:0000313" key="3">
    <source>
        <dbReference type="Proteomes" id="UP001152484"/>
    </source>
</evidence>
<evidence type="ECO:0000313" key="2">
    <source>
        <dbReference type="EMBL" id="CAH9098777.1"/>
    </source>
</evidence>